<evidence type="ECO:0000313" key="2">
    <source>
        <dbReference type="Proteomes" id="UP000676336"/>
    </source>
</evidence>
<dbReference type="EMBL" id="CAJOBI010197376">
    <property type="protein sequence ID" value="CAF4980527.1"/>
    <property type="molecule type" value="Genomic_DNA"/>
</dbReference>
<proteinExistence type="predicted"/>
<name>A0A8S3DK82_9BILA</name>
<organism evidence="1 2">
    <name type="scientific">Rotaria magnacalcarata</name>
    <dbReference type="NCBI Taxonomy" id="392030"/>
    <lineage>
        <taxon>Eukaryota</taxon>
        <taxon>Metazoa</taxon>
        <taxon>Spiralia</taxon>
        <taxon>Gnathifera</taxon>
        <taxon>Rotifera</taxon>
        <taxon>Eurotatoria</taxon>
        <taxon>Bdelloidea</taxon>
        <taxon>Philodinida</taxon>
        <taxon>Philodinidae</taxon>
        <taxon>Rotaria</taxon>
    </lineage>
</organism>
<dbReference type="Proteomes" id="UP000676336">
    <property type="component" value="Unassembled WGS sequence"/>
</dbReference>
<dbReference type="AlphaFoldDB" id="A0A8S3DK82"/>
<evidence type="ECO:0000313" key="1">
    <source>
        <dbReference type="EMBL" id="CAF4980527.1"/>
    </source>
</evidence>
<gene>
    <name evidence="1" type="ORF">SMN809_LOCUS55693</name>
</gene>
<protein>
    <submittedName>
        <fullName evidence="1">Uncharacterized protein</fullName>
    </submittedName>
</protein>
<feature type="non-terminal residue" evidence="1">
    <location>
        <position position="54"/>
    </location>
</feature>
<reference evidence="1" key="1">
    <citation type="submission" date="2021-02" db="EMBL/GenBank/DDBJ databases">
        <authorList>
            <person name="Nowell W R."/>
        </authorList>
    </citation>
    <scope>NUCLEOTIDE SEQUENCE</scope>
</reference>
<comment type="caution">
    <text evidence="1">The sequence shown here is derived from an EMBL/GenBank/DDBJ whole genome shotgun (WGS) entry which is preliminary data.</text>
</comment>
<feature type="non-terminal residue" evidence="1">
    <location>
        <position position="1"/>
    </location>
</feature>
<sequence>CPPRIPPKAWSLFIVELISWIDSTIVEKLNKLKISDDEVTDDFNERIRIVQTLR</sequence>
<accession>A0A8S3DK82</accession>